<dbReference type="Gene3D" id="1.20.1070.10">
    <property type="entry name" value="Rhodopsin 7-helix transmembrane proteins"/>
    <property type="match status" value="1"/>
</dbReference>
<accession>A0A2P2I5E7</accession>
<evidence type="ECO:0000256" key="7">
    <source>
        <dbReference type="ARBA" id="ARBA00022729"/>
    </source>
</evidence>
<reference evidence="18" key="1">
    <citation type="journal article" date="2018" name="Biosci. Biotechnol. Biochem.">
        <title>Polysaccharide hydrolase of the hadal zone amphipods Hirondellea gigas.</title>
        <authorList>
            <person name="Kobayashi H."/>
            <person name="Nagahama T."/>
            <person name="Arai W."/>
            <person name="Sasagawa Y."/>
            <person name="Umeda M."/>
            <person name="Hayashi T."/>
            <person name="Nikaido I."/>
            <person name="Watanabe H."/>
            <person name="Oguri K."/>
            <person name="Kitazato H."/>
            <person name="Fujioka K."/>
            <person name="Kido Y."/>
            <person name="Takami H."/>
        </authorList>
    </citation>
    <scope>NUCLEOTIDE SEQUENCE</scope>
    <source>
        <tissue evidence="18">Whole body</tissue>
    </source>
</reference>
<evidence type="ECO:0000256" key="10">
    <source>
        <dbReference type="ARBA" id="ARBA00023157"/>
    </source>
</evidence>
<dbReference type="Gene3D" id="1.10.2000.10">
    <property type="entry name" value="Frizzled cysteine-rich domain"/>
    <property type="match status" value="1"/>
</dbReference>
<feature type="transmembrane region" description="Helical" evidence="14">
    <location>
        <begin position="519"/>
        <end position="541"/>
    </location>
</feature>
<feature type="signal peptide" evidence="15">
    <location>
        <begin position="1"/>
        <end position="21"/>
    </location>
</feature>
<dbReference type="SMART" id="SM01330">
    <property type="entry name" value="Frizzled"/>
    <property type="match status" value="1"/>
</dbReference>
<dbReference type="FunFam" id="1.10.2000.10:FF:000016">
    <property type="entry name" value="Frizzled"/>
    <property type="match status" value="1"/>
</dbReference>
<comment type="caution">
    <text evidence="13">Lacks conserved residue(s) required for the propagation of feature annotation.</text>
</comment>
<dbReference type="InterPro" id="IPR036790">
    <property type="entry name" value="Frizzled_dom_sf"/>
</dbReference>
<comment type="subcellular location">
    <subcellularLocation>
        <location evidence="1">Cell membrane</location>
        <topology evidence="1">Multi-pass membrane protein</topology>
    </subcellularLocation>
</comment>
<evidence type="ECO:0000256" key="12">
    <source>
        <dbReference type="ARBA" id="ARBA00023180"/>
    </source>
</evidence>
<dbReference type="GO" id="GO:0017147">
    <property type="term" value="F:Wnt-protein binding"/>
    <property type="evidence" value="ECO:0007669"/>
    <property type="project" value="TreeGrafter"/>
</dbReference>
<evidence type="ECO:0000256" key="8">
    <source>
        <dbReference type="ARBA" id="ARBA00022989"/>
    </source>
</evidence>
<evidence type="ECO:0000256" key="1">
    <source>
        <dbReference type="ARBA" id="ARBA00004651"/>
    </source>
</evidence>
<dbReference type="Pfam" id="PF01392">
    <property type="entry name" value="Fz"/>
    <property type="match status" value="1"/>
</dbReference>
<evidence type="ECO:0000259" key="17">
    <source>
        <dbReference type="PROSITE" id="PS50261"/>
    </source>
</evidence>
<keyword evidence="12" id="KW-0325">Glycoprotein</keyword>
<dbReference type="PROSITE" id="PS50038">
    <property type="entry name" value="FZ"/>
    <property type="match status" value="1"/>
</dbReference>
<feature type="disulfide bond" evidence="13">
    <location>
        <begin position="57"/>
        <end position="103"/>
    </location>
</feature>
<protein>
    <submittedName>
        <fullName evidence="18">Frizzled-2-like</fullName>
    </submittedName>
</protein>
<evidence type="ECO:0000256" key="3">
    <source>
        <dbReference type="ARBA" id="ARBA00022473"/>
    </source>
</evidence>
<evidence type="ECO:0000256" key="9">
    <source>
        <dbReference type="ARBA" id="ARBA00023136"/>
    </source>
</evidence>
<keyword evidence="6 14" id="KW-0812">Transmembrane</keyword>
<dbReference type="PANTHER" id="PTHR11309">
    <property type="entry name" value="FRIZZLED"/>
    <property type="match status" value="1"/>
</dbReference>
<dbReference type="GO" id="GO:0005886">
    <property type="term" value="C:plasma membrane"/>
    <property type="evidence" value="ECO:0007669"/>
    <property type="project" value="UniProtKB-SubCell"/>
</dbReference>
<evidence type="ECO:0000256" key="4">
    <source>
        <dbReference type="ARBA" id="ARBA00022475"/>
    </source>
</evidence>
<evidence type="ECO:0000256" key="2">
    <source>
        <dbReference type="ARBA" id="ARBA00008077"/>
    </source>
</evidence>
<feature type="domain" description="G-protein coupled receptors family 2 profile 2" evidence="17">
    <location>
        <begin position="229"/>
        <end position="548"/>
    </location>
</feature>
<evidence type="ECO:0000313" key="18">
    <source>
        <dbReference type="EMBL" id="LAB69254.1"/>
    </source>
</evidence>
<dbReference type="Pfam" id="PF01534">
    <property type="entry name" value="Frizzled"/>
    <property type="match status" value="1"/>
</dbReference>
<dbReference type="GO" id="GO:0060070">
    <property type="term" value="P:canonical Wnt signaling pathway"/>
    <property type="evidence" value="ECO:0007669"/>
    <property type="project" value="TreeGrafter"/>
</dbReference>
<dbReference type="InterPro" id="IPR020067">
    <property type="entry name" value="Frizzled_dom"/>
</dbReference>
<dbReference type="PANTHER" id="PTHR11309:SF47">
    <property type="entry name" value="FRIZZLED"/>
    <property type="match status" value="1"/>
</dbReference>
<feature type="disulfide bond" evidence="13">
    <location>
        <begin position="124"/>
        <end position="148"/>
    </location>
</feature>
<keyword evidence="10 13" id="KW-1015">Disulfide bond</keyword>
<dbReference type="InterPro" id="IPR017981">
    <property type="entry name" value="GPCR_2-like_7TM"/>
</dbReference>
<evidence type="ECO:0000256" key="15">
    <source>
        <dbReference type="SAM" id="SignalP"/>
    </source>
</evidence>
<feature type="transmembrane region" description="Helical" evidence="14">
    <location>
        <begin position="323"/>
        <end position="350"/>
    </location>
</feature>
<dbReference type="GO" id="GO:0035567">
    <property type="term" value="P:non-canonical Wnt signaling pathway"/>
    <property type="evidence" value="ECO:0007669"/>
    <property type="project" value="TreeGrafter"/>
</dbReference>
<feature type="disulfide bond" evidence="13">
    <location>
        <begin position="49"/>
        <end position="110"/>
    </location>
</feature>
<keyword evidence="8 14" id="KW-1133">Transmembrane helix</keyword>
<dbReference type="InterPro" id="IPR015526">
    <property type="entry name" value="Frizzled/SFRP"/>
</dbReference>
<evidence type="ECO:0000256" key="13">
    <source>
        <dbReference type="PROSITE-ProRule" id="PRU00090"/>
    </source>
</evidence>
<evidence type="ECO:0000256" key="6">
    <source>
        <dbReference type="ARBA" id="ARBA00022692"/>
    </source>
</evidence>
<dbReference type="PRINTS" id="PR00489">
    <property type="entry name" value="FRIZZLED"/>
</dbReference>
<evidence type="ECO:0000256" key="11">
    <source>
        <dbReference type="ARBA" id="ARBA00023170"/>
    </source>
</evidence>
<dbReference type="InterPro" id="IPR000539">
    <property type="entry name" value="Frizzled/Smoothened_7TM"/>
</dbReference>
<dbReference type="GO" id="GO:0042813">
    <property type="term" value="F:Wnt receptor activity"/>
    <property type="evidence" value="ECO:0007669"/>
    <property type="project" value="TreeGrafter"/>
</dbReference>
<organism evidence="18">
    <name type="scientific">Hirondellea gigas</name>
    <dbReference type="NCBI Taxonomy" id="1518452"/>
    <lineage>
        <taxon>Eukaryota</taxon>
        <taxon>Metazoa</taxon>
        <taxon>Ecdysozoa</taxon>
        <taxon>Arthropoda</taxon>
        <taxon>Crustacea</taxon>
        <taxon>Multicrustacea</taxon>
        <taxon>Malacostraca</taxon>
        <taxon>Eumalacostraca</taxon>
        <taxon>Peracarida</taxon>
        <taxon>Amphipoda</taxon>
        <taxon>Amphilochidea</taxon>
        <taxon>Lysianassida</taxon>
        <taxon>Lysianassidira</taxon>
        <taxon>Lysianassoidea</taxon>
        <taxon>Lysianassidae</taxon>
        <taxon>Hirondellea</taxon>
    </lineage>
</organism>
<dbReference type="PROSITE" id="PS50261">
    <property type="entry name" value="G_PROTEIN_RECEP_F2_4"/>
    <property type="match status" value="1"/>
</dbReference>
<keyword evidence="7 15" id="KW-0732">Signal</keyword>
<feature type="domain" description="FZ" evidence="16">
    <location>
        <begin position="44"/>
        <end position="163"/>
    </location>
</feature>
<keyword evidence="5" id="KW-0879">Wnt signaling pathway</keyword>
<name>A0A2P2I5E7_9CRUS</name>
<sequence>MMPWFCTVFVLLFLSKGVVLGQHRAAPYNPAGRVESISDHDILPHHNMCEPITITLCKDIAYNQTMMPNLLGHERQEEAGLEVHQFYPLVKYNCSADLHIFLCSVYVPVCTILPEILPPCRGMCLSAKRGCETIMNKFGFQWPESLNCNKFPIGSQNEMCVGNNASAAGITTPPTRYSNQNLGMDFQCPVYFQTPKRVEYELRVGGAVVENCAAPCDGMFFSSEETAFSRKLLGIVAAACLAPTLFTVATFLLDMSRFQYPERPIIFISLCYFFISCCYVVGFSQGTSVACDQPYDPPFYLQEERDRMISAITQGVDRELCTILFMVMYFFTMAASIWWVVLTLTWFLMAGLKWSHEAVENYAAWFHVAAWAVPSVKTIVILATENVEGDVLTGACYVGLWNVATMRGFVLAPLFLYLVLGTVFLFVGFVSLFRVRTIIKRSGTKTDKMARFVVRIGVFSFLYSVPAWIVVACLIYEQQYHNEWMLGWQQEKCRLKEEPWLRYGISCPPGDDHMMNPPLIFFLIKYLSSLIVGITAGFWVWSGKTLMIWKNCYYSCLGRRSESYV</sequence>
<feature type="transmembrane region" description="Helical" evidence="14">
    <location>
        <begin position="452"/>
        <end position="476"/>
    </location>
</feature>
<keyword evidence="4" id="KW-1003">Cell membrane</keyword>
<dbReference type="EMBL" id="IACF01003643">
    <property type="protein sequence ID" value="LAB69254.1"/>
    <property type="molecule type" value="mRNA"/>
</dbReference>
<keyword evidence="9 14" id="KW-0472">Membrane</keyword>
<keyword evidence="11" id="KW-0675">Receptor</keyword>
<evidence type="ECO:0000256" key="5">
    <source>
        <dbReference type="ARBA" id="ARBA00022687"/>
    </source>
</evidence>
<evidence type="ECO:0000256" key="14">
    <source>
        <dbReference type="SAM" id="Phobius"/>
    </source>
</evidence>
<feature type="transmembrane region" description="Helical" evidence="14">
    <location>
        <begin position="265"/>
        <end position="284"/>
    </location>
</feature>
<feature type="transmembrane region" description="Helical" evidence="14">
    <location>
        <begin position="232"/>
        <end position="253"/>
    </location>
</feature>
<feature type="transmembrane region" description="Helical" evidence="14">
    <location>
        <begin position="409"/>
        <end position="432"/>
    </location>
</feature>
<comment type="similarity">
    <text evidence="2">Belongs to the G-protein coupled receptor Fz/Smo family.</text>
</comment>
<feature type="chain" id="PRO_5015134931" evidence="15">
    <location>
        <begin position="22"/>
        <end position="565"/>
    </location>
</feature>
<dbReference type="AlphaFoldDB" id="A0A2P2I5E7"/>
<proteinExistence type="evidence at transcript level"/>
<keyword evidence="3" id="KW-0217">Developmental protein</keyword>
<evidence type="ECO:0000259" key="16">
    <source>
        <dbReference type="PROSITE" id="PS50038"/>
    </source>
</evidence>
<dbReference type="SMART" id="SM00063">
    <property type="entry name" value="FRI"/>
    <property type="match status" value="1"/>
</dbReference>
<dbReference type="SUPFAM" id="SSF63501">
    <property type="entry name" value="Frizzled cysteine-rich domain"/>
    <property type="match status" value="1"/>
</dbReference>